<feature type="domain" description="Ion transport" evidence="26">
    <location>
        <begin position="1"/>
        <end position="214"/>
    </location>
</feature>
<keyword evidence="10" id="KW-0106">Calcium</keyword>
<dbReference type="PRINTS" id="PR01629">
    <property type="entry name" value="TVDCCALPHA1"/>
</dbReference>
<feature type="compositionally biased region" description="Polar residues" evidence="24">
    <location>
        <begin position="1698"/>
        <end position="1707"/>
    </location>
</feature>
<keyword evidence="14 25" id="KW-0472">Membrane</keyword>
<feature type="transmembrane region" description="Helical" evidence="25">
    <location>
        <begin position="18"/>
        <end position="41"/>
    </location>
</feature>
<evidence type="ECO:0000256" key="18">
    <source>
        <dbReference type="ARBA" id="ARBA00055553"/>
    </source>
</evidence>
<feature type="compositionally biased region" description="Polar residues" evidence="24">
    <location>
        <begin position="1876"/>
        <end position="1886"/>
    </location>
</feature>
<dbReference type="Proteomes" id="UP000516988">
    <property type="component" value="Unassembled WGS sequence"/>
</dbReference>
<feature type="domain" description="Ion transport" evidence="26">
    <location>
        <begin position="568"/>
        <end position="796"/>
    </location>
</feature>
<evidence type="ECO:0000256" key="23">
    <source>
        <dbReference type="SAM" id="Coils"/>
    </source>
</evidence>
<comment type="similarity">
    <text evidence="19">Belongs to the calcium channel alpha-1 subunit (TC 1.A.1.11) family. CACNA1H subfamily.</text>
</comment>
<sequence length="2092" mass="235761">MRILVTLLLDTLPMLGNVLLLCFFVFFIFGIVGVQLWAGLLRNRCFLDRNFAMMYNLTFLHPYYRTDEAEENPFICSSHRENGMQKCSNIPNRKEYKVECTLSMDSYTPSLYNPDFSSRNACINWNQYYNVCMAGDVNPHNGAINFDNIGYAWIAIFQVITLEGWVDIMYYVMDAHSFYNFIYFILLIIVGSFFMINLCLVVIATQFSETKQRENQLMQEQRARYLSNDSTIASFSEPGSCYEELLKYICHIFRKVKRRTIRLYNNWQSKRRKKVNPNSTANGQSHRGKKRITSIHHLIHHHHHHHHHHYHISNGSPRGPRSNPEICDLELKVMKPGGQLMLPSPSPNLQSPAPPPDSESVHSIYHADCHVEGPQVNCKSSNAPASIKLTAGLSNHGSMNYPTILPSPTSKATVLSPCPVLSGEGEVGSHARPTLLASASLGKQRAISLGSLSTLTSQQAEPVLCKTCARRAHNPPGGTLTCELQDCPFCASLLEDPEFAFSESDSCDSDSNGVYEFTQDLRHGDRRDQLQQQRGRRRRKKKKPKERNKVTRLWKAFGSKLKRIVESKYFNRGIMIAILINTLSMGIEYHEQPDELTNALEISNIVFTSMFALEMLLKLLAFGLFGYIKNPYNIFDGIIVVISVWEIIGQSDGGLSVLRTFRLLRVLKLVRFMPALRRQLVVLMKTMDNVATFCMLLMLFIFIFSILGMHLFGCKFSLKTDTGDTVPDRKNFDSLLWAIVTVFQILTQEDWNVVLYNGMASTSSWAALYFVALMTFGNYVLFNLLVAILVEGFQAEGDANKSDTDEDKTSANFDDDFEKLKGLRATEMKMYSLAVTPNGHLEGRGSMPPPIIMRTAATPMPTPKCSPHMDSVHTFVDSRRGSNASLDPLSYDQKSLSSLRSSPCANWGTSSNWGSRRSSWNSLGRAPSLKKKNQSGERESLLSGEGKGSTDDDSDDAKSSTVSRPSLHRRAESLDYRSSLDLPELLQLPTMRHSLSISPMAVLPAEYQDCNGKMVHVPSEFFLRVDGHKEDAMDYEDDMEDSYCYRIRKVLEPYKPQWCKSHEDWSLYLFSPQNRFRVMCQKVIAHKMFDHVVLVFIFLNCITIALERPDIDPHSTERVFLSVSNYIFTGIFVAEMMVKVVALGFFSGENTYLQSSWNVLDGVLVFVSIIDIIVSMASAGGAKILGVLRVLRLLRTLRPLRVISRAPGLKLVVETLISSLRPIGNIVLICCAFFIIFGILGVQLFKGKFYYCDGPDVKNITTKTDCTNARYRWVRRKYNFDNLGQALMSLFVLSSKDGWVNIMYDGLDAVGIDQQPIQNHNPWMLLYFISFLLIVSFFVLNMFVGVVVENFHKCRQHQEAEEARRREEKRLRRLEKKRRKAQRRPYYADYSPARKYIHTLCTSHYLDLFITFIIGVNVITMSMEHYNQPKSLDEALKYCNYVFTIVFVFEAVLKLVAFGFRRFFKDRWNQLDLAIVLLSIVGITLEEIEMNAALPINPTIIRIMRVLRIARVLKLLKMATGMRALLDTVVQALPQVGNLGLLFMLLFFIYAALGVELFGKLDCSEENPCEGLSRHATFTNFGMAFLTLFRVSTGDNWNGIMKDTLRECTREDKHCLSYLPVISPVYFVTFVLIAQFVLVNVVVAVLMKHLEESNKEAKEDAEMDAEIELEMSRGATTSATSGTRGGAVAPETRGPYRSQETMKSESPVQVKHQALVINSSHKASALLGGAASLRPPDSQNLLTVRKISVSRMHSLPNDSYMFRPVMPAKAPFPLQEVEVETYPCKSQRGSITSIRSQPVGTCSSLRVPTESLQLAVRSPNHEGRHRWKVLPPHITPRSPSLNKLLCRQAIRTDSVDGQTPDRKDSLQADPGETLPSAKQPQSTFTPSPLHPTAASLPGTPPCSPPSSPHRHPSTLTLKHTCGQHGVPSQPPSPGGSPPNAEGCLFESSDLADEENCSTTSLSGASSKEKDLKKFYSIDTKGFLNKPSWADDQRRHSIEICPSISDGDCSFEEPAEEKQRSPAHIQTESDYIHGARRKKKMSPPCISIDPPMEDDSGAASRTKPSENSMLRRRTPSCEFPAYRESLELAESQP</sequence>
<feature type="compositionally biased region" description="Polar residues" evidence="24">
    <location>
        <begin position="276"/>
        <end position="285"/>
    </location>
</feature>
<feature type="transmembrane region" description="Helical" evidence="25">
    <location>
        <begin position="1226"/>
        <end position="1245"/>
    </location>
</feature>
<keyword evidence="6 25" id="KW-0812">Transmembrane</keyword>
<dbReference type="GO" id="GO:0098703">
    <property type="term" value="P:calcium ion import across plasma membrane"/>
    <property type="evidence" value="ECO:0007669"/>
    <property type="project" value="TreeGrafter"/>
</dbReference>
<dbReference type="EMBL" id="VZSC01000542">
    <property type="protein sequence ID" value="NWX39229.1"/>
    <property type="molecule type" value="Genomic_DNA"/>
</dbReference>
<keyword evidence="28" id="KW-1185">Reference proteome</keyword>
<evidence type="ECO:0000256" key="7">
    <source>
        <dbReference type="ARBA" id="ARBA00022723"/>
    </source>
</evidence>
<feature type="transmembrane region" description="Helical" evidence="25">
    <location>
        <begin position="766"/>
        <end position="790"/>
    </location>
</feature>
<feature type="transmembrane region" description="Helical" evidence="25">
    <location>
        <begin position="1626"/>
        <end position="1647"/>
    </location>
</feature>
<feature type="non-terminal residue" evidence="27">
    <location>
        <position position="1"/>
    </location>
</feature>
<keyword evidence="5" id="KW-0107">Calcium channel</keyword>
<feature type="domain" description="Ion transport" evidence="26">
    <location>
        <begin position="1086"/>
        <end position="1358"/>
    </location>
</feature>
<evidence type="ECO:0000256" key="11">
    <source>
        <dbReference type="ARBA" id="ARBA00022882"/>
    </source>
</evidence>
<feature type="transmembrane region" description="Helical" evidence="25">
    <location>
        <begin position="178"/>
        <end position="203"/>
    </location>
</feature>
<dbReference type="Pfam" id="PF00520">
    <property type="entry name" value="Ion_trans"/>
    <property type="match status" value="4"/>
</dbReference>
<evidence type="ECO:0000256" key="20">
    <source>
        <dbReference type="ARBA" id="ARBA00063857"/>
    </source>
</evidence>
<comment type="catalytic activity">
    <reaction evidence="17">
        <text>Ca(2+)(in) = Ca(2+)(out)</text>
        <dbReference type="Rhea" id="RHEA:29671"/>
        <dbReference type="ChEBI" id="CHEBI:29108"/>
    </reaction>
</comment>
<feature type="transmembrane region" description="Helical" evidence="25">
    <location>
        <begin position="1126"/>
        <end position="1146"/>
    </location>
</feature>
<evidence type="ECO:0000256" key="12">
    <source>
        <dbReference type="ARBA" id="ARBA00022989"/>
    </source>
</evidence>
<evidence type="ECO:0000256" key="1">
    <source>
        <dbReference type="ARBA" id="ARBA00004651"/>
    </source>
</evidence>
<dbReference type="FunFam" id="1.10.287.70:FF:000018">
    <property type="entry name" value="Voltage-dependent T-type calcium channel subunit alpha"/>
    <property type="match status" value="1"/>
</dbReference>
<keyword evidence="7" id="KW-0479">Metal-binding</keyword>
<feature type="transmembrane region" description="Helical" evidence="25">
    <location>
        <begin position="690"/>
        <end position="712"/>
    </location>
</feature>
<feature type="compositionally biased region" description="Pro residues" evidence="24">
    <location>
        <begin position="1898"/>
        <end position="1907"/>
    </location>
</feature>
<evidence type="ECO:0000259" key="26">
    <source>
        <dbReference type="Pfam" id="PF00520"/>
    </source>
</evidence>
<feature type="transmembrane region" description="Helical" evidence="25">
    <location>
        <begin position="1571"/>
        <end position="1591"/>
    </location>
</feature>
<evidence type="ECO:0000256" key="13">
    <source>
        <dbReference type="ARBA" id="ARBA00023065"/>
    </source>
</evidence>
<feature type="region of interest" description="Disordered" evidence="24">
    <location>
        <begin position="525"/>
        <end position="548"/>
    </location>
</feature>
<keyword evidence="16" id="KW-0407">Ion channel</keyword>
<protein>
    <recommendedName>
        <fullName evidence="21">Voltage-dependent T-type calcium channel subunit alpha-1H</fullName>
    </recommendedName>
    <alternativeName>
        <fullName evidence="22">Voltage-gated calcium channel subunit alpha Cav3.2</fullName>
    </alternativeName>
</protein>
<dbReference type="SUPFAM" id="SSF81324">
    <property type="entry name" value="Voltage-gated potassium channels"/>
    <property type="match status" value="4"/>
</dbReference>
<dbReference type="InterPro" id="IPR027359">
    <property type="entry name" value="Volt_channel_dom_sf"/>
</dbReference>
<dbReference type="FunFam" id="1.20.120.350:FF:000007">
    <property type="entry name" value="Voltage-dependent T-type calcium channel subunit alpha"/>
    <property type="match status" value="1"/>
</dbReference>
<accession>A0A7K6VWW8</accession>
<feature type="transmembrane region" description="Helical" evidence="25">
    <location>
        <begin position="602"/>
        <end position="625"/>
    </location>
</feature>
<evidence type="ECO:0000256" key="5">
    <source>
        <dbReference type="ARBA" id="ARBA00022673"/>
    </source>
</evidence>
<dbReference type="FunFam" id="1.10.287.70:FF:000557">
    <property type="entry name" value="Voltage-dependent calcium channel type A subunit alpha-1-like Protein"/>
    <property type="match status" value="1"/>
</dbReference>
<feature type="transmembrane region" description="Helical" evidence="25">
    <location>
        <begin position="1166"/>
        <end position="1191"/>
    </location>
</feature>
<keyword evidence="11" id="KW-0851">Voltage-gated channel</keyword>
<keyword evidence="9" id="KW-0862">Zinc</keyword>
<feature type="transmembrane region" description="Helical" evidence="25">
    <location>
        <begin position="569"/>
        <end position="590"/>
    </location>
</feature>
<evidence type="ECO:0000256" key="14">
    <source>
        <dbReference type="ARBA" id="ARBA00023136"/>
    </source>
</evidence>
<evidence type="ECO:0000256" key="22">
    <source>
        <dbReference type="ARBA" id="ARBA00078682"/>
    </source>
</evidence>
<feature type="transmembrane region" description="Helical" evidence="25">
    <location>
        <begin position="151"/>
        <end position="172"/>
    </location>
</feature>
<feature type="region of interest" description="Disordered" evidence="24">
    <location>
        <begin position="268"/>
        <end position="325"/>
    </location>
</feature>
<gene>
    <name evidence="27" type="primary">Cacna1h</name>
    <name evidence="27" type="ORF">STECAR_R13993</name>
</gene>
<feature type="region of interest" description="Disordered" evidence="24">
    <location>
        <begin position="2006"/>
        <end position="2075"/>
    </location>
</feature>
<feature type="region of interest" description="Disordered" evidence="24">
    <location>
        <begin position="1672"/>
        <end position="1707"/>
    </location>
</feature>
<dbReference type="InterPro" id="IPR005821">
    <property type="entry name" value="Ion_trans_dom"/>
</dbReference>
<feature type="transmembrane region" description="Helical" evidence="25">
    <location>
        <begin position="1325"/>
        <end position="1348"/>
    </location>
</feature>
<evidence type="ECO:0000256" key="9">
    <source>
        <dbReference type="ARBA" id="ARBA00022833"/>
    </source>
</evidence>
<dbReference type="PANTHER" id="PTHR45628">
    <property type="entry name" value="VOLTAGE-DEPENDENT CALCIUM CHANNEL TYPE A SUBUNIT ALPHA-1"/>
    <property type="match status" value="1"/>
</dbReference>
<evidence type="ECO:0000256" key="24">
    <source>
        <dbReference type="SAM" id="MobiDB-lite"/>
    </source>
</evidence>
<dbReference type="FunFam" id="1.10.287.70:FF:000054">
    <property type="entry name" value="Voltage-dependent T-type calcium channel subunit alpha"/>
    <property type="match status" value="1"/>
</dbReference>
<evidence type="ECO:0000313" key="28">
    <source>
        <dbReference type="Proteomes" id="UP000516988"/>
    </source>
</evidence>
<evidence type="ECO:0000256" key="21">
    <source>
        <dbReference type="ARBA" id="ARBA00069349"/>
    </source>
</evidence>
<organism evidence="27 28">
    <name type="scientific">Steatornis caripensis</name>
    <name type="common">Oilbird</name>
    <dbReference type="NCBI Taxonomy" id="48435"/>
    <lineage>
        <taxon>Eukaryota</taxon>
        <taxon>Metazoa</taxon>
        <taxon>Chordata</taxon>
        <taxon>Craniata</taxon>
        <taxon>Vertebrata</taxon>
        <taxon>Euteleostomi</taxon>
        <taxon>Archelosauria</taxon>
        <taxon>Archosauria</taxon>
        <taxon>Dinosauria</taxon>
        <taxon>Saurischia</taxon>
        <taxon>Theropoda</taxon>
        <taxon>Coelurosauria</taxon>
        <taxon>Aves</taxon>
        <taxon>Neognathae</taxon>
        <taxon>Neoaves</taxon>
        <taxon>Strisores</taxon>
        <taxon>Caprimulgiformes</taxon>
        <taxon>Steatornithidae</taxon>
        <taxon>Steatornis</taxon>
    </lineage>
</organism>
<evidence type="ECO:0000256" key="16">
    <source>
        <dbReference type="ARBA" id="ARBA00023303"/>
    </source>
</evidence>
<proteinExistence type="inferred from homology"/>
<comment type="subunit">
    <text evidence="20">Interacts (via N-terminal cytoplasmic domain) with STAC.</text>
</comment>
<evidence type="ECO:0000256" key="25">
    <source>
        <dbReference type="SAM" id="Phobius"/>
    </source>
</evidence>
<feature type="transmembrane region" description="Helical" evidence="25">
    <location>
        <begin position="1441"/>
        <end position="1460"/>
    </location>
</feature>
<dbReference type="FunFam" id="1.10.287.70:FF:000014">
    <property type="entry name" value="Voltage-dependent T-type calcium channel subunit alpha"/>
    <property type="match status" value="1"/>
</dbReference>
<keyword evidence="2" id="KW-0813">Transport</keyword>
<comment type="function">
    <text evidence="18">Voltage-sensitive calcium channel that gives rise to T-type calcium currents. T-type calcium channels belong to the 'low-voltage activated (LVA)' group. A particularity of this type of channel is an opening at quite negative potentials, and a voltage-dependent inactivation. T-type channels serve pacemaking functions in both central neurons and cardiac nodal cells and support calcium signaling in secretory cells and vascular smooth muscle. They may also be involved in the modulation of firing patterns of neurons. In the adrenal zona glomerulosa, participates in the signaling pathway leading to aldosterone production in response to either AGT/angiotensin II, or hyperkalemia.</text>
</comment>
<feature type="compositionally biased region" description="Polar residues" evidence="24">
    <location>
        <begin position="895"/>
        <end position="904"/>
    </location>
</feature>
<keyword evidence="3" id="KW-1003">Cell membrane</keyword>
<feature type="domain" description="Ion transport" evidence="26">
    <location>
        <begin position="1404"/>
        <end position="1657"/>
    </location>
</feature>
<keyword evidence="8" id="KW-0677">Repeat</keyword>
<feature type="compositionally biased region" description="Low complexity" evidence="24">
    <location>
        <begin position="907"/>
        <end position="925"/>
    </location>
</feature>
<keyword evidence="13" id="KW-0406">Ion transport</keyword>
<feature type="transmembrane region" description="Helical" evidence="25">
    <location>
        <begin position="1539"/>
        <end position="1559"/>
    </location>
</feature>
<keyword evidence="4" id="KW-0109">Calcium transport</keyword>
<evidence type="ECO:0000256" key="3">
    <source>
        <dbReference type="ARBA" id="ARBA00022475"/>
    </source>
</evidence>
<feature type="region of interest" description="Disordered" evidence="24">
    <location>
        <begin position="895"/>
        <end position="968"/>
    </location>
</feature>
<dbReference type="FunFam" id="1.10.287.70:FF:000053">
    <property type="entry name" value="Voltage-dependent T-type calcium channel subunit alpha"/>
    <property type="match status" value="1"/>
</dbReference>
<name>A0A7K6VWW8_STECA</name>
<evidence type="ECO:0000256" key="4">
    <source>
        <dbReference type="ARBA" id="ARBA00022568"/>
    </source>
</evidence>
<feature type="compositionally biased region" description="Low complexity" evidence="24">
    <location>
        <begin position="1672"/>
        <end position="1682"/>
    </location>
</feature>
<dbReference type="PANTHER" id="PTHR45628:SF37">
    <property type="entry name" value="VOLTAGE-DEPENDENT T-TYPE CALCIUM CHANNEL SUBUNIT ALPHA-1H"/>
    <property type="match status" value="1"/>
</dbReference>
<reference evidence="27 28" key="1">
    <citation type="submission" date="2019-09" db="EMBL/GenBank/DDBJ databases">
        <title>Bird 10,000 Genomes (B10K) Project - Family phase.</title>
        <authorList>
            <person name="Zhang G."/>
        </authorList>
    </citation>
    <scope>NUCLEOTIDE SEQUENCE [LARGE SCALE GENOMIC DNA]</scope>
    <source>
        <strain evidence="27">OUT-0004</strain>
    </source>
</reference>
<evidence type="ECO:0000256" key="19">
    <source>
        <dbReference type="ARBA" id="ARBA00060984"/>
    </source>
</evidence>
<dbReference type="InterPro" id="IPR050599">
    <property type="entry name" value="VDCC_alpha-1_subunit"/>
</dbReference>
<comment type="subcellular location">
    <subcellularLocation>
        <location evidence="1">Cell membrane</location>
        <topology evidence="1">Multi-pass membrane protein</topology>
    </subcellularLocation>
</comment>
<feature type="non-terminal residue" evidence="27">
    <location>
        <position position="2092"/>
    </location>
</feature>
<evidence type="ECO:0000313" key="27">
    <source>
        <dbReference type="EMBL" id="NWX39229.1"/>
    </source>
</evidence>
<dbReference type="InterPro" id="IPR005445">
    <property type="entry name" value="VDCC_T_a1"/>
</dbReference>
<keyword evidence="23" id="KW-0175">Coiled coil</keyword>
<keyword evidence="15" id="KW-0325">Glycoprotein</keyword>
<comment type="caution">
    <text evidence="27">The sequence shown here is derived from an EMBL/GenBank/DDBJ whole genome shotgun (WGS) entry which is preliminary data.</text>
</comment>
<dbReference type="GO" id="GO:0046872">
    <property type="term" value="F:metal ion binding"/>
    <property type="evidence" value="ECO:0007669"/>
    <property type="project" value="UniProtKB-KW"/>
</dbReference>
<dbReference type="FunFam" id="1.20.120.350:FF:000009">
    <property type="entry name" value="Voltage-dependent T-type calcium channel subunit alpha"/>
    <property type="match status" value="1"/>
</dbReference>
<feature type="compositionally biased region" description="Basic residues" evidence="24">
    <location>
        <begin position="534"/>
        <end position="548"/>
    </location>
</feature>
<feature type="transmembrane region" description="Helical" evidence="25">
    <location>
        <begin position="1404"/>
        <end position="1421"/>
    </location>
</feature>
<feature type="compositionally biased region" description="Basic residues" evidence="24">
    <location>
        <begin position="286"/>
        <end position="311"/>
    </location>
</feature>
<dbReference type="Gene3D" id="1.20.120.350">
    <property type="entry name" value="Voltage-gated potassium channels. Chain C"/>
    <property type="match status" value="3"/>
</dbReference>
<feature type="coiled-coil region" evidence="23">
    <location>
        <begin position="1357"/>
        <end position="1384"/>
    </location>
</feature>
<feature type="region of interest" description="Disordered" evidence="24">
    <location>
        <begin position="337"/>
        <end position="361"/>
    </location>
</feature>
<dbReference type="FunFam" id="1.20.120.350:FF:000008">
    <property type="entry name" value="Voltage-dependent T-type calcium channel subunit alpha"/>
    <property type="match status" value="1"/>
</dbReference>
<evidence type="ECO:0000256" key="10">
    <source>
        <dbReference type="ARBA" id="ARBA00022837"/>
    </source>
</evidence>
<evidence type="ECO:0000256" key="15">
    <source>
        <dbReference type="ARBA" id="ARBA00023180"/>
    </source>
</evidence>
<dbReference type="GO" id="GO:0005891">
    <property type="term" value="C:voltage-gated calcium channel complex"/>
    <property type="evidence" value="ECO:0007669"/>
    <property type="project" value="InterPro"/>
</dbReference>
<evidence type="ECO:0000256" key="2">
    <source>
        <dbReference type="ARBA" id="ARBA00022448"/>
    </source>
</evidence>
<dbReference type="Gene3D" id="1.10.287.70">
    <property type="match status" value="4"/>
</dbReference>
<dbReference type="OrthoDB" id="416585at2759"/>
<evidence type="ECO:0000256" key="17">
    <source>
        <dbReference type="ARBA" id="ARBA00036634"/>
    </source>
</evidence>
<keyword evidence="12 25" id="KW-1133">Transmembrane helix</keyword>
<dbReference type="GO" id="GO:0008331">
    <property type="term" value="F:high voltage-gated calcium channel activity"/>
    <property type="evidence" value="ECO:0007669"/>
    <property type="project" value="TreeGrafter"/>
</dbReference>
<evidence type="ECO:0000256" key="6">
    <source>
        <dbReference type="ARBA" id="ARBA00022692"/>
    </source>
</evidence>
<feature type="region of interest" description="Disordered" evidence="24">
    <location>
        <begin position="1851"/>
        <end position="1944"/>
    </location>
</feature>
<evidence type="ECO:0000256" key="8">
    <source>
        <dbReference type="ARBA" id="ARBA00022737"/>
    </source>
</evidence>